<evidence type="ECO:0000256" key="1">
    <source>
        <dbReference type="ARBA" id="ARBA00004141"/>
    </source>
</evidence>
<dbReference type="SUPFAM" id="SSF103473">
    <property type="entry name" value="MFS general substrate transporter"/>
    <property type="match status" value="1"/>
</dbReference>
<accession>A0AA35PVG2</accession>
<feature type="transmembrane region" description="Helical" evidence="3">
    <location>
        <begin position="100"/>
        <end position="121"/>
    </location>
</feature>
<dbReference type="AlphaFoldDB" id="A0AA35PVG2"/>
<keyword evidence="5" id="KW-1185">Reference proteome</keyword>
<keyword evidence="3" id="KW-1133">Transmembrane helix</keyword>
<feature type="transmembrane region" description="Helical" evidence="3">
    <location>
        <begin position="281"/>
        <end position="300"/>
    </location>
</feature>
<dbReference type="PANTHER" id="PTHR11360">
    <property type="entry name" value="MONOCARBOXYLATE TRANSPORTER"/>
    <property type="match status" value="1"/>
</dbReference>
<dbReference type="GO" id="GO:0016020">
    <property type="term" value="C:membrane"/>
    <property type="evidence" value="ECO:0007669"/>
    <property type="project" value="UniProtKB-SubCell"/>
</dbReference>
<keyword evidence="3" id="KW-0812">Transmembrane</keyword>
<evidence type="ECO:0000256" key="2">
    <source>
        <dbReference type="ARBA" id="ARBA00006727"/>
    </source>
</evidence>
<gene>
    <name evidence="4" type="ORF">CCHLO57077_00015762</name>
</gene>
<dbReference type="GO" id="GO:0022857">
    <property type="term" value="F:transmembrane transporter activity"/>
    <property type="evidence" value="ECO:0007669"/>
    <property type="project" value="InterPro"/>
</dbReference>
<comment type="similarity">
    <text evidence="2">Belongs to the major facilitator superfamily. Monocarboxylate porter (TC 2.A.1.13) family.</text>
</comment>
<evidence type="ECO:0008006" key="6">
    <source>
        <dbReference type="Google" id="ProtNLM"/>
    </source>
</evidence>
<dbReference type="Gene3D" id="1.20.1250.20">
    <property type="entry name" value="MFS general substrate transporter like domains"/>
    <property type="match status" value="2"/>
</dbReference>
<feature type="transmembrane region" description="Helical" evidence="3">
    <location>
        <begin position="37"/>
        <end position="56"/>
    </location>
</feature>
<proteinExistence type="inferred from homology"/>
<dbReference type="Pfam" id="PF07690">
    <property type="entry name" value="MFS_1"/>
    <property type="match status" value="1"/>
</dbReference>
<evidence type="ECO:0000313" key="4">
    <source>
        <dbReference type="EMBL" id="CAI6067005.1"/>
    </source>
</evidence>
<evidence type="ECO:0000313" key="5">
    <source>
        <dbReference type="Proteomes" id="UP001160390"/>
    </source>
</evidence>
<organism evidence="4 5">
    <name type="scientific">Clonostachys chloroleuca</name>
    <dbReference type="NCBI Taxonomy" id="1926264"/>
    <lineage>
        <taxon>Eukaryota</taxon>
        <taxon>Fungi</taxon>
        <taxon>Dikarya</taxon>
        <taxon>Ascomycota</taxon>
        <taxon>Pezizomycotina</taxon>
        <taxon>Sordariomycetes</taxon>
        <taxon>Hypocreomycetidae</taxon>
        <taxon>Hypocreales</taxon>
        <taxon>Bionectriaceae</taxon>
        <taxon>Clonostachys</taxon>
    </lineage>
</organism>
<evidence type="ECO:0000256" key="3">
    <source>
        <dbReference type="SAM" id="Phobius"/>
    </source>
</evidence>
<sequence length="302" mass="32181">MLCLKRLGTRPTLAIGIAFQSTGLVAASFGTMLWHMLLSQGLCFAVGLGLIVNTTVGIVPQWFQRKRSFANSLAASGTGFGGLVYSLAANQMIQGLGLSWSFRILAVASFFVNAVCCVLLRDRNEALGTVLVAFHVRIFKRANYLLLLAWGVFSIIGYVILVYSLPDYAQAVGFSASRGSVIGAMFNSLRIFGSQLGFDSGYALMLSDLVSQGLGRPVVGLLSDRFGHIRVAGIVTLIASLATLLLWPLAGRYYAAIIVFALMGMFTGNLFGIIGPVTVDVVGIQLLPTGITIAGSLVLYTH</sequence>
<dbReference type="PANTHER" id="PTHR11360:SF315">
    <property type="entry name" value="TRANSPORTER MCH2-RELATED"/>
    <property type="match status" value="1"/>
</dbReference>
<dbReference type="InterPro" id="IPR036259">
    <property type="entry name" value="MFS_trans_sf"/>
</dbReference>
<feature type="transmembrane region" description="Helical" evidence="3">
    <location>
        <begin position="227"/>
        <end position="247"/>
    </location>
</feature>
<feature type="transmembrane region" description="Helical" evidence="3">
    <location>
        <begin position="254"/>
        <end position="275"/>
    </location>
</feature>
<feature type="transmembrane region" description="Helical" evidence="3">
    <location>
        <begin position="68"/>
        <end position="88"/>
    </location>
</feature>
<protein>
    <recommendedName>
        <fullName evidence="6">Major facilitator superfamily (MFS) profile domain-containing protein</fullName>
    </recommendedName>
</protein>
<keyword evidence="3" id="KW-0472">Membrane</keyword>
<comment type="subcellular location">
    <subcellularLocation>
        <location evidence="1">Membrane</location>
        <topology evidence="1">Multi-pass membrane protein</topology>
    </subcellularLocation>
</comment>
<reference evidence="4" key="1">
    <citation type="submission" date="2023-01" db="EMBL/GenBank/DDBJ databases">
        <authorList>
            <person name="Piombo E."/>
        </authorList>
    </citation>
    <scope>NUCLEOTIDE SEQUENCE</scope>
</reference>
<dbReference type="InterPro" id="IPR050327">
    <property type="entry name" value="Proton-linked_MCT"/>
</dbReference>
<dbReference type="Proteomes" id="UP001160390">
    <property type="component" value="Unassembled WGS sequence"/>
</dbReference>
<comment type="caution">
    <text evidence="4">The sequence shown here is derived from an EMBL/GenBank/DDBJ whole genome shotgun (WGS) entry which is preliminary data.</text>
</comment>
<dbReference type="InterPro" id="IPR011701">
    <property type="entry name" value="MFS"/>
</dbReference>
<dbReference type="EMBL" id="CABFNP030000627">
    <property type="protein sequence ID" value="CAI6067005.1"/>
    <property type="molecule type" value="Genomic_DNA"/>
</dbReference>
<name>A0AA35PVG2_9HYPO</name>
<feature type="transmembrane region" description="Helical" evidence="3">
    <location>
        <begin position="142"/>
        <end position="165"/>
    </location>
</feature>
<feature type="transmembrane region" description="Helical" evidence="3">
    <location>
        <begin position="12"/>
        <end position="31"/>
    </location>
</feature>